<keyword evidence="3" id="KW-1185">Reference proteome</keyword>
<comment type="caution">
    <text evidence="2">The sequence shown here is derived from an EMBL/GenBank/DDBJ whole genome shotgun (WGS) entry which is preliminary data.</text>
</comment>
<dbReference type="EMBL" id="JAGWCR010000023">
    <property type="protein sequence ID" value="MBS3652310.1"/>
    <property type="molecule type" value="Genomic_DNA"/>
</dbReference>
<dbReference type="PANTHER" id="PTHR38442:SF1">
    <property type="entry name" value="INNER MEMBRANE PROTEIN"/>
    <property type="match status" value="1"/>
</dbReference>
<dbReference type="InterPro" id="IPR007383">
    <property type="entry name" value="DUF445"/>
</dbReference>
<protein>
    <submittedName>
        <fullName evidence="2">DUF445 domain-containing protein</fullName>
    </submittedName>
</protein>
<dbReference type="RefSeq" id="WP_188257865.1">
    <property type="nucleotide sequence ID" value="NZ_JABVCF010000023.1"/>
</dbReference>
<dbReference type="Pfam" id="PF04286">
    <property type="entry name" value="DUF445"/>
    <property type="match status" value="1"/>
</dbReference>
<gene>
    <name evidence="2" type="ORF">KEU06_27340</name>
</gene>
<reference evidence="2" key="1">
    <citation type="submission" date="2021-04" db="EMBL/GenBank/DDBJ databases">
        <title>Pseudaminobacter soli sp. nov., isolated from paddy soil contaminated by heavy metals.</title>
        <authorList>
            <person name="Zhang K."/>
        </authorList>
    </citation>
    <scope>NUCLEOTIDE SEQUENCE</scope>
    <source>
        <strain evidence="2">19-2017</strain>
    </source>
</reference>
<proteinExistence type="predicted"/>
<dbReference type="GO" id="GO:0005886">
    <property type="term" value="C:plasma membrane"/>
    <property type="evidence" value="ECO:0007669"/>
    <property type="project" value="TreeGrafter"/>
</dbReference>
<keyword evidence="1" id="KW-0812">Transmembrane</keyword>
<dbReference type="AlphaFoldDB" id="A0A942IBH2"/>
<keyword evidence="1" id="KW-0472">Membrane</keyword>
<evidence type="ECO:0000313" key="3">
    <source>
        <dbReference type="Proteomes" id="UP000680348"/>
    </source>
</evidence>
<name>A0A942IBH2_9HYPH</name>
<organism evidence="2 3">
    <name type="scientific">Pseudaminobacter soli</name>
    <name type="common">ex Zhang et al. 2022</name>
    <dbReference type="NCBI Taxonomy" id="2831468"/>
    <lineage>
        <taxon>Bacteria</taxon>
        <taxon>Pseudomonadati</taxon>
        <taxon>Pseudomonadota</taxon>
        <taxon>Alphaproteobacteria</taxon>
        <taxon>Hyphomicrobiales</taxon>
        <taxon>Phyllobacteriaceae</taxon>
        <taxon>Pseudaminobacter</taxon>
    </lineage>
</organism>
<dbReference type="Proteomes" id="UP000680348">
    <property type="component" value="Unassembled WGS sequence"/>
</dbReference>
<accession>A0A942IBH2</accession>
<keyword evidence="1" id="KW-1133">Transmembrane helix</keyword>
<sequence>MMTPQTTSTFPQGFTLKNEALQRRRLRRNRVLANTLLGTMAGITFATHLVEAPGFAVLLLRAGAEAGVVGGLADWFAVTALFRHPLGVPIPHTAIIPNSRERIARTLGVFIEQHFLTPEVVLGKLRALRIGRRFAVWLGRRSTAAGIADTIIQAMPYVIRSLGKRDLLEFANRTLGEQLRRTDITPVLARIVEALTKSGEADVVFDQTLGMAEKMLQENSERIEEIVQQRSRWWIPSAINKRIANAMISGVLEVLQNLREPESEARLKFRESLSDIVEKLQTSPELQDQINAAKNRLLDHADVQAWIGSIWTDLSAVLLQDLESPSSKTREALESVLVLIGQALLSDEAMQKHIDSALERLSLHIVRFRGEIGSFFSDVVMKWDTKALSDRLELLVGSDLQYIRMNGTVVGALVGCLLFLMTQAIS</sequence>
<feature type="transmembrane region" description="Helical" evidence="1">
    <location>
        <begin position="31"/>
        <end position="50"/>
    </location>
</feature>
<dbReference type="PANTHER" id="PTHR38442">
    <property type="entry name" value="INNER MEMBRANE PROTEIN-RELATED"/>
    <property type="match status" value="1"/>
</dbReference>
<evidence type="ECO:0000313" key="2">
    <source>
        <dbReference type="EMBL" id="MBS3652310.1"/>
    </source>
</evidence>
<evidence type="ECO:0000256" key="1">
    <source>
        <dbReference type="SAM" id="Phobius"/>
    </source>
</evidence>